<organism evidence="5 6">
    <name type="scientific">Fulvivirga marina</name>
    <dbReference type="NCBI Taxonomy" id="2494733"/>
    <lineage>
        <taxon>Bacteria</taxon>
        <taxon>Pseudomonadati</taxon>
        <taxon>Bacteroidota</taxon>
        <taxon>Cytophagia</taxon>
        <taxon>Cytophagales</taxon>
        <taxon>Fulvivirgaceae</taxon>
        <taxon>Fulvivirga</taxon>
    </lineage>
</organism>
<dbReference type="Proteomes" id="UP000614216">
    <property type="component" value="Unassembled WGS sequence"/>
</dbReference>
<dbReference type="SUPFAM" id="SSF52266">
    <property type="entry name" value="SGNH hydrolase"/>
    <property type="match status" value="1"/>
</dbReference>
<dbReference type="InterPro" id="IPR011658">
    <property type="entry name" value="PA14_dom"/>
</dbReference>
<dbReference type="InterPro" id="IPR050964">
    <property type="entry name" value="Striated_Muscle_Regulatory"/>
</dbReference>
<dbReference type="InterPro" id="IPR036514">
    <property type="entry name" value="SGNH_hydro_sf"/>
</dbReference>
<dbReference type="GO" id="GO:0006508">
    <property type="term" value="P:proteolysis"/>
    <property type="evidence" value="ECO:0007669"/>
    <property type="project" value="InterPro"/>
</dbReference>
<gene>
    <name evidence="5" type="ORF">JMN32_21475</name>
</gene>
<feature type="domain" description="Fibronectin type-III" evidence="3">
    <location>
        <begin position="1174"/>
        <end position="1275"/>
    </location>
</feature>
<dbReference type="Gene3D" id="3.40.50.1820">
    <property type="entry name" value="alpha/beta hydrolase"/>
    <property type="match status" value="1"/>
</dbReference>
<reference evidence="5" key="1">
    <citation type="submission" date="2021-01" db="EMBL/GenBank/DDBJ databases">
        <title>Fulvivirga kasyanovii gen. nov., sp nov., a novel member of the phylum Bacteroidetes isolated from seawater in a mussel farm.</title>
        <authorList>
            <person name="Zhao L.-H."/>
            <person name="Wang Z.-J."/>
        </authorList>
    </citation>
    <scope>NUCLEOTIDE SEQUENCE</scope>
    <source>
        <strain evidence="5">29W222</strain>
    </source>
</reference>
<dbReference type="PROSITE" id="PS51820">
    <property type="entry name" value="PA14"/>
    <property type="match status" value="1"/>
</dbReference>
<dbReference type="InterPro" id="IPR036116">
    <property type="entry name" value="FN3_sf"/>
</dbReference>
<evidence type="ECO:0000259" key="4">
    <source>
        <dbReference type="PROSITE" id="PS51820"/>
    </source>
</evidence>
<dbReference type="CDD" id="cd00229">
    <property type="entry name" value="SGNH_hydrolase"/>
    <property type="match status" value="1"/>
</dbReference>
<dbReference type="InterPro" id="IPR026444">
    <property type="entry name" value="Secre_tail"/>
</dbReference>
<feature type="domain" description="Fibronectin type-III" evidence="3">
    <location>
        <begin position="881"/>
        <end position="979"/>
    </location>
</feature>
<evidence type="ECO:0000259" key="3">
    <source>
        <dbReference type="PROSITE" id="PS50853"/>
    </source>
</evidence>
<comment type="caution">
    <text evidence="5">The sequence shown here is derived from an EMBL/GenBank/DDBJ whole genome shotgun (WGS) entry which is preliminary data.</text>
</comment>
<dbReference type="Pfam" id="PF13472">
    <property type="entry name" value="Lipase_GDSL_2"/>
    <property type="match status" value="1"/>
</dbReference>
<dbReference type="CDD" id="cd00063">
    <property type="entry name" value="FN3"/>
    <property type="match status" value="4"/>
</dbReference>
<dbReference type="PANTHER" id="PTHR13817">
    <property type="entry name" value="TITIN"/>
    <property type="match status" value="1"/>
</dbReference>
<dbReference type="Pfam" id="PF00326">
    <property type="entry name" value="Peptidase_S9"/>
    <property type="match status" value="1"/>
</dbReference>
<dbReference type="PANTHER" id="PTHR13817:SF173">
    <property type="entry name" value="FRAZZLED"/>
    <property type="match status" value="1"/>
</dbReference>
<dbReference type="EMBL" id="JAEUGD010000066">
    <property type="protein sequence ID" value="MBL6448897.1"/>
    <property type="molecule type" value="Genomic_DNA"/>
</dbReference>
<feature type="signal peptide" evidence="2">
    <location>
        <begin position="1"/>
        <end position="20"/>
    </location>
</feature>
<dbReference type="GO" id="GO:0008236">
    <property type="term" value="F:serine-type peptidase activity"/>
    <property type="evidence" value="ECO:0007669"/>
    <property type="project" value="InterPro"/>
</dbReference>
<dbReference type="InterPro" id="IPR013830">
    <property type="entry name" value="SGNH_hydro"/>
</dbReference>
<feature type="domain" description="PA14" evidence="4">
    <location>
        <begin position="723"/>
        <end position="867"/>
    </location>
</feature>
<dbReference type="Gene3D" id="3.40.50.1110">
    <property type="entry name" value="SGNH hydrolase"/>
    <property type="match status" value="1"/>
</dbReference>
<dbReference type="InterPro" id="IPR013783">
    <property type="entry name" value="Ig-like_fold"/>
</dbReference>
<feature type="domain" description="Fibronectin type-III" evidence="3">
    <location>
        <begin position="524"/>
        <end position="613"/>
    </location>
</feature>
<name>A0A937G1F0_9BACT</name>
<dbReference type="PROSITE" id="PS50853">
    <property type="entry name" value="FN3"/>
    <property type="match status" value="4"/>
</dbReference>
<dbReference type="InterPro" id="IPR029058">
    <property type="entry name" value="AB_hydrolase_fold"/>
</dbReference>
<evidence type="ECO:0000256" key="2">
    <source>
        <dbReference type="SAM" id="SignalP"/>
    </source>
</evidence>
<dbReference type="RefSeq" id="WP_202858435.1">
    <property type="nucleotide sequence ID" value="NZ_JAEUGD010000066.1"/>
</dbReference>
<dbReference type="InterPro" id="IPR001375">
    <property type="entry name" value="Peptidase_S9_cat"/>
</dbReference>
<dbReference type="SUPFAM" id="SSF53474">
    <property type="entry name" value="alpha/beta-Hydrolases"/>
    <property type="match status" value="1"/>
</dbReference>
<evidence type="ECO:0000256" key="1">
    <source>
        <dbReference type="ARBA" id="ARBA00022737"/>
    </source>
</evidence>
<dbReference type="InterPro" id="IPR003961">
    <property type="entry name" value="FN3_dom"/>
</dbReference>
<feature type="domain" description="Fibronectin type-III" evidence="3">
    <location>
        <begin position="638"/>
        <end position="726"/>
    </location>
</feature>
<keyword evidence="1" id="KW-0677">Repeat</keyword>
<dbReference type="Gene3D" id="2.60.120.380">
    <property type="match status" value="1"/>
</dbReference>
<dbReference type="InterPro" id="IPR037524">
    <property type="entry name" value="PA14/GLEYA"/>
</dbReference>
<dbReference type="SMART" id="SM00758">
    <property type="entry name" value="PA14"/>
    <property type="match status" value="1"/>
</dbReference>
<keyword evidence="2" id="KW-0732">Signal</keyword>
<evidence type="ECO:0000313" key="6">
    <source>
        <dbReference type="Proteomes" id="UP000614216"/>
    </source>
</evidence>
<feature type="chain" id="PRO_5036714235" evidence="2">
    <location>
        <begin position="21"/>
        <end position="1461"/>
    </location>
</feature>
<keyword evidence="6" id="KW-1185">Reference proteome</keyword>
<dbReference type="SUPFAM" id="SSF56988">
    <property type="entry name" value="Anthrax protective antigen"/>
    <property type="match status" value="1"/>
</dbReference>
<dbReference type="GO" id="GO:0016788">
    <property type="term" value="F:hydrolase activity, acting on ester bonds"/>
    <property type="evidence" value="ECO:0007669"/>
    <property type="project" value="UniProtKB-ARBA"/>
</dbReference>
<proteinExistence type="predicted"/>
<protein>
    <submittedName>
        <fullName evidence="5">Fibronectin type III domain-containing protein</fullName>
    </submittedName>
</protein>
<dbReference type="SUPFAM" id="SSF49265">
    <property type="entry name" value="Fibronectin type III"/>
    <property type="match status" value="2"/>
</dbReference>
<dbReference type="SMART" id="SM00060">
    <property type="entry name" value="FN3"/>
    <property type="match status" value="5"/>
</dbReference>
<dbReference type="Pfam" id="PF07691">
    <property type="entry name" value="PA14"/>
    <property type="match status" value="1"/>
</dbReference>
<dbReference type="Gene3D" id="2.60.40.10">
    <property type="entry name" value="Immunoglobulins"/>
    <property type="match status" value="5"/>
</dbReference>
<dbReference type="NCBIfam" id="TIGR04183">
    <property type="entry name" value="Por_Secre_tail"/>
    <property type="match status" value="1"/>
</dbReference>
<accession>A0A937G1F0</accession>
<dbReference type="Pfam" id="PF18962">
    <property type="entry name" value="Por_Secre_tail"/>
    <property type="match status" value="1"/>
</dbReference>
<dbReference type="Pfam" id="PF00041">
    <property type="entry name" value="fn3"/>
    <property type="match status" value="2"/>
</dbReference>
<evidence type="ECO:0000313" key="5">
    <source>
        <dbReference type="EMBL" id="MBL6448897.1"/>
    </source>
</evidence>
<sequence length="1461" mass="161477">MKRNFTTVFILLLATITLSAQVPKDYYYIVPGTMSYRMDGSGNPQLKPDTLVRGTYYGSDYGGAMTGFNSSQYKDFTLFRHPTDPNWITDPHQVDLLPKTGNGGYNQGNNKWLINYRIAYPTDFDSLGSDLKPMVVFMHGAGERADCWGGNCYGENDPRMWNNDHNLQHGGRQHLEAINRDPSDTRHWPGFVLFPQNKNGYNPGPGLETYTGRVIALVEQLIKHYPIDPNKIYIHGLSEGAQGTWMLINSRPDLFAAAAPMSGHRDHGAFDTNVVSPDTTMIHLPVWQFQGGRDTRPKPSATEQKLNKIRNLGGTPRYTLYPTLGHGVWNTAYAEPDFFSWFLQYSKLTIHGYYGVKSVCEGDEVNVRLGISKGFDEYEWRKIKDGVITAMPPSPERDNETIADDFASYQVRFRRGAVWTAWSEPYIITKKPRPMAHIFAEGSTALPGLDGSTEVNLSTDEPGIYYEWYKDGVLYADDSTLNTITVSTPGAYSLIVKDEGLCRGFESNKIYVSNQPYSGSLPAAPDNIYASASSATSINVYWQDKSDDELGFEVYRSTDGVNFTWVTTTAPNKLLYADTALNSVTTYYYKVRAYNANGPSAPTEIASATTLADSQKPTAPGDFKFENFAYTEHRVNTTIDNLADEYFTVHTDQAVLSWLPSTDNVGVTEYKVYFLDGTLAATTANTTATITGLEKEKTYSFYVVAYDNAGNASSPSNAVSVTTVLEGLYFNLFAGGTWDEIRDFSDWALHAKGAHPNFKISVREDYTEDDDYFAFDFFGYIYINTPGTYTFYTVSDDGSQLWIGDEEIVDNDGLHGNRERSGSIYLTTGAHPITVKYFERSGGNNLQVYYKGPSGSGIYKQQIPDIALKSGFMPALNLPNTPTNLTANANATEFSINLNWDYESTDIVVLGSSTANGAEVSSSDSWVARLDSTMTANNANYTLTNLAANGLNTYNVRETGTNGEGFFADPAHNITAALALNPDIIIVNLPSNNVAENIDAATTVVHYNELLSLALAQDVEIFFTTTQPRNFNNNSNKRHLLETEANAVRASLSNRVIDIYNYLTDFGNDNRIKGQFDSGDGIHVNAPGHYYIFTQVLQKVGPYIPKFEVYASTAGSDFEIVHTTGYGETSYNHTDLVPNLNYAYKVKAVNTYGSSDFSNTANTATPSDVVPPSIPQNLWVRAKTDTQVALSWDNSVDNVGVTGYIVTYALASEASGSRKNSSARTQAETVFSSSNGVTIEGLTPETLYTFSVAAQDGANNTSIDSDPITVETLSGSPLPVEFTDFSYSISGGNVILNWITGSEINNEYFSIERARNIKDFSEIGRVNGSGTTTNASSYEYTDSKPLNLAYYRIKQVDFDGNFSYSNVIRITLKNSFDELSVYPNPTSPNNINIKGYVESESDRVSINFYDVMGKSSLLIETDPNSLLEGLSIDARNNLHKGIYIVVISDGNNKSQKRVIIR</sequence>